<dbReference type="AlphaFoldDB" id="A0A4S8PTZ7"/>
<gene>
    <name evidence="7" type="ORF">FAA86_14355</name>
</gene>
<dbReference type="Pfam" id="PF07690">
    <property type="entry name" value="MFS_1"/>
    <property type="match status" value="1"/>
</dbReference>
<feature type="transmembrane region" description="Helical" evidence="5">
    <location>
        <begin position="35"/>
        <end position="57"/>
    </location>
</feature>
<sequence length="378" mass="39394">MSPKLTIMAAFFLQPIAFGSWLPQIPVVQERLSLGPAELAVALLGLPIGILLMLPFAGQLVGRIGSRNTLIFGFPVFLALVPLPVAAPDIVSLFLLLALLGIGLSTIELGLNVEADVIEKRGTASIMNRCHGFWSLGIMTGSPIGAGFLALQTEPFVAIGVLSLILIPVSIVVCRALPFHDAPAVETRVKSSWRLPSPAILGISLFVFGITMTEGAVADWSAVYLKDEFATAGMATGMGYVVFAMMVSLGRFLGDEAKERFGAVMLARLCLLFALGGILLVVTAPAAALVYLGLACVGLGVSVGFPLAVTAAADLGDRPAAENVAILSFIALLGFLVGPPMIGFVAEELGLRSGLATLLPPLLLSILLAGLLRQRQGA</sequence>
<dbReference type="EMBL" id="STGU01000007">
    <property type="protein sequence ID" value="THV34858.1"/>
    <property type="molecule type" value="Genomic_DNA"/>
</dbReference>
<organism evidence="7 8">
    <name type="scientific">Rhizobium rosettiformans W3</name>
    <dbReference type="NCBI Taxonomy" id="538378"/>
    <lineage>
        <taxon>Bacteria</taxon>
        <taxon>Pseudomonadati</taxon>
        <taxon>Pseudomonadota</taxon>
        <taxon>Alphaproteobacteria</taxon>
        <taxon>Hyphomicrobiales</taxon>
        <taxon>Rhizobiaceae</taxon>
        <taxon>Rhizobium/Agrobacterium group</taxon>
        <taxon>Rhizobium</taxon>
    </lineage>
</organism>
<feature type="transmembrane region" description="Helical" evidence="5">
    <location>
        <begin position="132"/>
        <end position="151"/>
    </location>
</feature>
<dbReference type="GO" id="GO:0016020">
    <property type="term" value="C:membrane"/>
    <property type="evidence" value="ECO:0007669"/>
    <property type="project" value="UniProtKB-SubCell"/>
</dbReference>
<proteinExistence type="predicted"/>
<feature type="transmembrane region" description="Helical" evidence="5">
    <location>
        <begin position="324"/>
        <end position="345"/>
    </location>
</feature>
<comment type="caution">
    <text evidence="7">The sequence shown here is derived from an EMBL/GenBank/DDBJ whole genome shotgun (WGS) entry which is preliminary data.</text>
</comment>
<evidence type="ECO:0000256" key="1">
    <source>
        <dbReference type="ARBA" id="ARBA00004141"/>
    </source>
</evidence>
<evidence type="ECO:0000256" key="4">
    <source>
        <dbReference type="ARBA" id="ARBA00023136"/>
    </source>
</evidence>
<feature type="transmembrane region" description="Helical" evidence="5">
    <location>
        <begin position="229"/>
        <end position="249"/>
    </location>
</feature>
<keyword evidence="4 5" id="KW-0472">Membrane</keyword>
<dbReference type="GO" id="GO:0022857">
    <property type="term" value="F:transmembrane transporter activity"/>
    <property type="evidence" value="ECO:0007669"/>
    <property type="project" value="InterPro"/>
</dbReference>
<accession>A0A4S8PTZ7</accession>
<evidence type="ECO:0000256" key="5">
    <source>
        <dbReference type="SAM" id="Phobius"/>
    </source>
</evidence>
<dbReference type="CDD" id="cd17393">
    <property type="entry name" value="MFS_MosC_like"/>
    <property type="match status" value="1"/>
</dbReference>
<feature type="domain" description="Major facilitator superfamily (MFS) profile" evidence="6">
    <location>
        <begin position="3"/>
        <end position="377"/>
    </location>
</feature>
<keyword evidence="3 5" id="KW-1133">Transmembrane helix</keyword>
<protein>
    <submittedName>
        <fullName evidence="7">MFS transporter</fullName>
    </submittedName>
</protein>
<feature type="transmembrane region" description="Helical" evidence="5">
    <location>
        <begin position="157"/>
        <end position="178"/>
    </location>
</feature>
<dbReference type="RefSeq" id="WP_136541636.1">
    <property type="nucleotide sequence ID" value="NZ_STGU01000007.1"/>
</dbReference>
<dbReference type="InterPro" id="IPR020846">
    <property type="entry name" value="MFS_dom"/>
</dbReference>
<feature type="transmembrane region" description="Helical" evidence="5">
    <location>
        <begin position="351"/>
        <end position="372"/>
    </location>
</feature>
<evidence type="ECO:0000259" key="6">
    <source>
        <dbReference type="PROSITE" id="PS50850"/>
    </source>
</evidence>
<dbReference type="PANTHER" id="PTHR23514">
    <property type="entry name" value="BYPASS OF STOP CODON PROTEIN 6"/>
    <property type="match status" value="1"/>
</dbReference>
<dbReference type="InterPro" id="IPR011701">
    <property type="entry name" value="MFS"/>
</dbReference>
<evidence type="ECO:0000256" key="3">
    <source>
        <dbReference type="ARBA" id="ARBA00022989"/>
    </source>
</evidence>
<comment type="subcellular location">
    <subcellularLocation>
        <location evidence="1">Membrane</location>
        <topology evidence="1">Multi-pass membrane protein</topology>
    </subcellularLocation>
</comment>
<feature type="transmembrane region" description="Helical" evidence="5">
    <location>
        <begin position="261"/>
        <end position="282"/>
    </location>
</feature>
<feature type="transmembrane region" description="Helical" evidence="5">
    <location>
        <begin position="93"/>
        <end position="111"/>
    </location>
</feature>
<reference evidence="7 8" key="1">
    <citation type="submission" date="2019-04" db="EMBL/GenBank/DDBJ databases">
        <title>genome sequence of strain W3.</title>
        <authorList>
            <person name="Gao J."/>
            <person name="Sun J."/>
        </authorList>
    </citation>
    <scope>NUCLEOTIDE SEQUENCE [LARGE SCALE GENOMIC DNA]</scope>
    <source>
        <strain evidence="7 8">W3</strain>
    </source>
</reference>
<dbReference type="PROSITE" id="PS50850">
    <property type="entry name" value="MFS"/>
    <property type="match status" value="1"/>
</dbReference>
<dbReference type="Gene3D" id="1.20.1250.20">
    <property type="entry name" value="MFS general substrate transporter like domains"/>
    <property type="match status" value="1"/>
</dbReference>
<dbReference type="PANTHER" id="PTHR23514:SF13">
    <property type="entry name" value="INNER MEMBRANE PROTEIN YBJJ"/>
    <property type="match status" value="1"/>
</dbReference>
<dbReference type="Proteomes" id="UP000307378">
    <property type="component" value="Unassembled WGS sequence"/>
</dbReference>
<name>A0A4S8PTZ7_9HYPH</name>
<feature type="transmembrane region" description="Helical" evidence="5">
    <location>
        <begin position="199"/>
        <end position="217"/>
    </location>
</feature>
<dbReference type="SUPFAM" id="SSF103473">
    <property type="entry name" value="MFS general substrate transporter"/>
    <property type="match status" value="1"/>
</dbReference>
<dbReference type="InterPro" id="IPR036259">
    <property type="entry name" value="MFS_trans_sf"/>
</dbReference>
<feature type="transmembrane region" description="Helical" evidence="5">
    <location>
        <begin position="69"/>
        <end position="87"/>
    </location>
</feature>
<dbReference type="InterPro" id="IPR051788">
    <property type="entry name" value="MFS_Transporter"/>
</dbReference>
<keyword evidence="2 5" id="KW-0812">Transmembrane</keyword>
<feature type="transmembrane region" description="Helical" evidence="5">
    <location>
        <begin position="288"/>
        <end position="312"/>
    </location>
</feature>
<evidence type="ECO:0000256" key="2">
    <source>
        <dbReference type="ARBA" id="ARBA00022692"/>
    </source>
</evidence>
<evidence type="ECO:0000313" key="8">
    <source>
        <dbReference type="Proteomes" id="UP000307378"/>
    </source>
</evidence>
<evidence type="ECO:0000313" key="7">
    <source>
        <dbReference type="EMBL" id="THV34858.1"/>
    </source>
</evidence>